<comment type="caution">
    <text evidence="2">The sequence shown here is derived from an EMBL/GenBank/DDBJ whole genome shotgun (WGS) entry which is preliminary data.</text>
</comment>
<protein>
    <submittedName>
        <fullName evidence="2">Uncharacterized protein</fullName>
    </submittedName>
</protein>
<gene>
    <name evidence="2" type="ORF">KB874_18920</name>
</gene>
<name>A0A8J7WGS8_9RHOB</name>
<dbReference type="Proteomes" id="UP000681356">
    <property type="component" value="Unassembled WGS sequence"/>
</dbReference>
<evidence type="ECO:0000313" key="3">
    <source>
        <dbReference type="Proteomes" id="UP000681356"/>
    </source>
</evidence>
<dbReference type="EMBL" id="JAGTUU010000008">
    <property type="protein sequence ID" value="MBS0126164.1"/>
    <property type="molecule type" value="Genomic_DNA"/>
</dbReference>
<dbReference type="RefSeq" id="WP_212538117.1">
    <property type="nucleotide sequence ID" value="NZ_JAGTUU010000008.1"/>
</dbReference>
<reference evidence="2" key="1">
    <citation type="submission" date="2021-04" db="EMBL/GenBank/DDBJ databases">
        <authorList>
            <person name="Yoon J."/>
        </authorList>
    </citation>
    <scope>NUCLEOTIDE SEQUENCE</scope>
    <source>
        <strain evidence="2">KMU-90</strain>
    </source>
</reference>
<evidence type="ECO:0000313" key="2">
    <source>
        <dbReference type="EMBL" id="MBS0126164.1"/>
    </source>
</evidence>
<proteinExistence type="predicted"/>
<dbReference type="AlphaFoldDB" id="A0A8J7WGS8"/>
<keyword evidence="3" id="KW-1185">Reference proteome</keyword>
<accession>A0A8J7WGS8</accession>
<organism evidence="2 3">
    <name type="scientific">Thetidibacter halocola</name>
    <dbReference type="NCBI Taxonomy" id="2827239"/>
    <lineage>
        <taxon>Bacteria</taxon>
        <taxon>Pseudomonadati</taxon>
        <taxon>Pseudomonadota</taxon>
        <taxon>Alphaproteobacteria</taxon>
        <taxon>Rhodobacterales</taxon>
        <taxon>Roseobacteraceae</taxon>
        <taxon>Thetidibacter</taxon>
    </lineage>
</organism>
<feature type="region of interest" description="Disordered" evidence="1">
    <location>
        <begin position="1"/>
        <end position="23"/>
    </location>
</feature>
<evidence type="ECO:0000256" key="1">
    <source>
        <dbReference type="SAM" id="MobiDB-lite"/>
    </source>
</evidence>
<sequence>MQAVARQETGDTFLKNGEASSDVPSISDCEGWFPVLQQRLPVESDVGLHSRRSASTCNRAHPEARPDPDACDPAVLLGDPGLEAFDGIVPDAGICADLGLLA</sequence>